<dbReference type="PROSITE" id="PS51473">
    <property type="entry name" value="GNK2"/>
    <property type="match status" value="2"/>
</dbReference>
<evidence type="ECO:0000256" key="5">
    <source>
        <dbReference type="ARBA" id="ARBA00038515"/>
    </source>
</evidence>
<feature type="domain" description="Gnk2-homologous" evidence="7">
    <location>
        <begin position="126"/>
        <end position="234"/>
    </location>
</feature>
<dbReference type="PANTHER" id="PTHR32411:SF43">
    <property type="entry name" value="CYSTEINE-RICH REPEAT SECRETORY PROTEIN 38"/>
    <property type="match status" value="1"/>
</dbReference>
<evidence type="ECO:0000256" key="1">
    <source>
        <dbReference type="ARBA" id="ARBA00004613"/>
    </source>
</evidence>
<comment type="subcellular location">
    <subcellularLocation>
        <location evidence="1">Secreted</location>
    </subcellularLocation>
</comment>
<keyword evidence="4" id="KW-0677">Repeat</keyword>
<evidence type="ECO:0000259" key="7">
    <source>
        <dbReference type="PROSITE" id="PS51473"/>
    </source>
</evidence>
<dbReference type="Pfam" id="PF01657">
    <property type="entry name" value="Stress-antifung"/>
    <property type="match status" value="2"/>
</dbReference>
<reference evidence="8 9" key="1">
    <citation type="journal article" date="2022" name="Nat. Plants">
        <title>Genomes of leafy and leafless Platanthera orchids illuminate the evolution of mycoheterotrophy.</title>
        <authorList>
            <person name="Li M.H."/>
            <person name="Liu K.W."/>
            <person name="Li Z."/>
            <person name="Lu H.C."/>
            <person name="Ye Q.L."/>
            <person name="Zhang D."/>
            <person name="Wang J.Y."/>
            <person name="Li Y.F."/>
            <person name="Zhong Z.M."/>
            <person name="Liu X."/>
            <person name="Yu X."/>
            <person name="Liu D.K."/>
            <person name="Tu X.D."/>
            <person name="Liu B."/>
            <person name="Hao Y."/>
            <person name="Liao X.Y."/>
            <person name="Jiang Y.T."/>
            <person name="Sun W.H."/>
            <person name="Chen J."/>
            <person name="Chen Y.Q."/>
            <person name="Ai Y."/>
            <person name="Zhai J.W."/>
            <person name="Wu S.S."/>
            <person name="Zhou Z."/>
            <person name="Hsiao Y.Y."/>
            <person name="Wu W.L."/>
            <person name="Chen Y.Y."/>
            <person name="Lin Y.F."/>
            <person name="Hsu J.L."/>
            <person name="Li C.Y."/>
            <person name="Wang Z.W."/>
            <person name="Zhao X."/>
            <person name="Zhong W.Y."/>
            <person name="Ma X.K."/>
            <person name="Ma L."/>
            <person name="Huang J."/>
            <person name="Chen G.Z."/>
            <person name="Huang M.Z."/>
            <person name="Huang L."/>
            <person name="Peng D.H."/>
            <person name="Luo Y.B."/>
            <person name="Zou S.Q."/>
            <person name="Chen S.P."/>
            <person name="Lan S."/>
            <person name="Tsai W.C."/>
            <person name="Van de Peer Y."/>
            <person name="Liu Z.J."/>
        </authorList>
    </citation>
    <scope>NUCLEOTIDE SEQUENCE [LARGE SCALE GENOMIC DNA]</scope>
    <source>
        <strain evidence="8">Lor287</strain>
    </source>
</reference>
<dbReference type="AlphaFoldDB" id="A0AAP0BQG7"/>
<dbReference type="Proteomes" id="UP001418222">
    <property type="component" value="Unassembled WGS sequence"/>
</dbReference>
<accession>A0AAP0BQG7</accession>
<dbReference type="GO" id="GO:0005576">
    <property type="term" value="C:extracellular region"/>
    <property type="evidence" value="ECO:0007669"/>
    <property type="project" value="UniProtKB-SubCell"/>
</dbReference>
<dbReference type="EMBL" id="JBBWWQ010000005">
    <property type="protein sequence ID" value="KAK8946405.1"/>
    <property type="molecule type" value="Genomic_DNA"/>
</dbReference>
<keyword evidence="2" id="KW-0964">Secreted</keyword>
<keyword evidence="9" id="KW-1185">Reference proteome</keyword>
<evidence type="ECO:0000313" key="9">
    <source>
        <dbReference type="Proteomes" id="UP001418222"/>
    </source>
</evidence>
<protein>
    <recommendedName>
        <fullName evidence="7">Gnk2-homologous domain-containing protein</fullName>
    </recommendedName>
</protein>
<feature type="chain" id="PRO_5042985588" description="Gnk2-homologous domain-containing protein" evidence="6">
    <location>
        <begin position="20"/>
        <end position="259"/>
    </location>
</feature>
<dbReference type="InterPro" id="IPR002902">
    <property type="entry name" value="GNK2"/>
</dbReference>
<dbReference type="Gene3D" id="3.30.430.20">
    <property type="entry name" value="Gnk2 domain, C-X8-C-X2-C motif"/>
    <property type="match status" value="2"/>
</dbReference>
<dbReference type="InterPro" id="IPR050581">
    <property type="entry name" value="CRR_secretory_protein"/>
</dbReference>
<gene>
    <name evidence="8" type="ORF">KSP39_PZI006853</name>
</gene>
<evidence type="ECO:0000256" key="3">
    <source>
        <dbReference type="ARBA" id="ARBA00022729"/>
    </source>
</evidence>
<comment type="caution">
    <text evidence="8">The sequence shown here is derived from an EMBL/GenBank/DDBJ whole genome shotgun (WGS) entry which is preliminary data.</text>
</comment>
<name>A0AAP0BQG7_9ASPA</name>
<feature type="signal peptide" evidence="6">
    <location>
        <begin position="1"/>
        <end position="19"/>
    </location>
</feature>
<organism evidence="8 9">
    <name type="scientific">Platanthera zijinensis</name>
    <dbReference type="NCBI Taxonomy" id="2320716"/>
    <lineage>
        <taxon>Eukaryota</taxon>
        <taxon>Viridiplantae</taxon>
        <taxon>Streptophyta</taxon>
        <taxon>Embryophyta</taxon>
        <taxon>Tracheophyta</taxon>
        <taxon>Spermatophyta</taxon>
        <taxon>Magnoliopsida</taxon>
        <taxon>Liliopsida</taxon>
        <taxon>Asparagales</taxon>
        <taxon>Orchidaceae</taxon>
        <taxon>Orchidoideae</taxon>
        <taxon>Orchideae</taxon>
        <taxon>Orchidinae</taxon>
        <taxon>Platanthera</taxon>
    </lineage>
</organism>
<dbReference type="CDD" id="cd23509">
    <property type="entry name" value="Gnk2-like"/>
    <property type="match status" value="2"/>
</dbReference>
<evidence type="ECO:0000313" key="8">
    <source>
        <dbReference type="EMBL" id="KAK8946405.1"/>
    </source>
</evidence>
<proteinExistence type="inferred from homology"/>
<keyword evidence="3 6" id="KW-0732">Signal</keyword>
<evidence type="ECO:0000256" key="4">
    <source>
        <dbReference type="ARBA" id="ARBA00022737"/>
    </source>
</evidence>
<evidence type="ECO:0000256" key="6">
    <source>
        <dbReference type="SAM" id="SignalP"/>
    </source>
</evidence>
<sequence>MDFFHQLFLLALLLPLVACIDPTYHHCGQNFTDNSILQQYINSVITGMVDTTPERGYATSSISDGCNTVYGLTRCRGDIGPKACSDCIIAASQDLQEFCPGTSASRIWHDLCFLRYDTTLFLGTIDNSDLKGWRSEKEAEDPVKFSMAVLQLLNWLKTGAAAAKNEFGMGKRSFNYNASITIYGMAQCTRDLEGITCMQCLEELTSVMIKYCTTIEGCLYMSSSCLLRFEIYNFLLASTIPTYPEVDVDAPAPSPSTIA</sequence>
<dbReference type="InterPro" id="IPR038408">
    <property type="entry name" value="GNK2_sf"/>
</dbReference>
<evidence type="ECO:0000256" key="2">
    <source>
        <dbReference type="ARBA" id="ARBA00022525"/>
    </source>
</evidence>
<dbReference type="PANTHER" id="PTHR32411">
    <property type="entry name" value="CYSTEINE-RICH REPEAT SECRETORY PROTEIN 38-RELATED"/>
    <property type="match status" value="1"/>
</dbReference>
<comment type="similarity">
    <text evidence="5">Belongs to the cysteine-rich repeat secretory protein family.</text>
</comment>
<feature type="domain" description="Gnk2-homologous" evidence="7">
    <location>
        <begin position="19"/>
        <end position="121"/>
    </location>
</feature>